<dbReference type="Proteomes" id="UP000176547">
    <property type="component" value="Unassembled WGS sequence"/>
</dbReference>
<reference evidence="3 4" key="1">
    <citation type="journal article" date="2016" name="Nat. Commun.">
        <title>Thousands of microbial genomes shed light on interconnected biogeochemical processes in an aquifer system.</title>
        <authorList>
            <person name="Anantharaman K."/>
            <person name="Brown C.T."/>
            <person name="Hug L.A."/>
            <person name="Sharon I."/>
            <person name="Castelle C.J."/>
            <person name="Probst A.J."/>
            <person name="Thomas B.C."/>
            <person name="Singh A."/>
            <person name="Wilkins M.J."/>
            <person name="Karaoz U."/>
            <person name="Brodie E.L."/>
            <person name="Williams K.H."/>
            <person name="Hubbard S.S."/>
            <person name="Banfield J.F."/>
        </authorList>
    </citation>
    <scope>NUCLEOTIDE SEQUENCE [LARGE SCALE GENOMIC DNA]</scope>
</reference>
<feature type="transmembrane region" description="Helical" evidence="1">
    <location>
        <begin position="175"/>
        <end position="194"/>
    </location>
</feature>
<keyword evidence="1" id="KW-0812">Transmembrane</keyword>
<organism evidence="3 4">
    <name type="scientific">Candidatus Doudnabacteria bacterium RIFCSPHIGHO2_01_52_17</name>
    <dbReference type="NCBI Taxonomy" id="1817820"/>
    <lineage>
        <taxon>Bacteria</taxon>
        <taxon>Candidatus Doudnaibacteriota</taxon>
    </lineage>
</organism>
<dbReference type="PANTHER" id="PTHR22911">
    <property type="entry name" value="ACYL-MALONYL CONDENSING ENZYME-RELATED"/>
    <property type="match status" value="1"/>
</dbReference>
<dbReference type="InterPro" id="IPR000620">
    <property type="entry name" value="EamA_dom"/>
</dbReference>
<dbReference type="Pfam" id="PF00892">
    <property type="entry name" value="EamA"/>
    <property type="match status" value="2"/>
</dbReference>
<feature type="transmembrane region" description="Helical" evidence="1">
    <location>
        <begin position="232"/>
        <end position="251"/>
    </location>
</feature>
<keyword evidence="1" id="KW-1133">Transmembrane helix</keyword>
<sequence length="278" mass="30490">MALGRFFLVLVALVSAPAPILSRILQSQEWDPFQAVAMRGLVGALILGFLFHAKITEIKRDVVGTLVASVALMFGQTFYIYSTQHGSLGIIISLLYLGPVWTVALERFFLKIPRRGSLVACALGFVGTLLIAFGFDWSKETEWVGVITSVLGSLAYAWFMISGNRMAQVVSPETVAFFGTAATGIIWSWTLWFAPWSLVSLQWASLFGVVNGALYFFLLYSAMHKINSASEVAIWMYLEVPVIWLVGILMYQEGANLYSLLGAGLIVAAGVLSALWNK</sequence>
<dbReference type="SUPFAM" id="SSF103481">
    <property type="entry name" value="Multidrug resistance efflux transporter EmrE"/>
    <property type="match status" value="2"/>
</dbReference>
<dbReference type="PANTHER" id="PTHR22911:SF79">
    <property type="entry name" value="MOBA-LIKE NTP TRANSFERASE DOMAIN-CONTAINING PROTEIN"/>
    <property type="match status" value="1"/>
</dbReference>
<feature type="domain" description="EamA" evidence="2">
    <location>
        <begin position="4"/>
        <end position="132"/>
    </location>
</feature>
<name>A0A1F5NAW4_9BACT</name>
<dbReference type="GO" id="GO:0016020">
    <property type="term" value="C:membrane"/>
    <property type="evidence" value="ECO:0007669"/>
    <property type="project" value="InterPro"/>
</dbReference>
<keyword evidence="1" id="KW-0472">Membrane</keyword>
<gene>
    <name evidence="3" type="ORF">A3K06_03750</name>
</gene>
<dbReference type="EMBL" id="MFEG01000040">
    <property type="protein sequence ID" value="OGE74831.1"/>
    <property type="molecule type" value="Genomic_DNA"/>
</dbReference>
<feature type="transmembrane region" description="Helical" evidence="1">
    <location>
        <begin position="143"/>
        <end position="163"/>
    </location>
</feature>
<evidence type="ECO:0000256" key="1">
    <source>
        <dbReference type="SAM" id="Phobius"/>
    </source>
</evidence>
<evidence type="ECO:0000313" key="3">
    <source>
        <dbReference type="EMBL" id="OGE74831.1"/>
    </source>
</evidence>
<accession>A0A1F5NAW4</accession>
<feature type="transmembrane region" description="Helical" evidence="1">
    <location>
        <begin position="257"/>
        <end position="276"/>
    </location>
</feature>
<feature type="transmembrane region" description="Helical" evidence="1">
    <location>
        <begin position="200"/>
        <end position="220"/>
    </location>
</feature>
<dbReference type="InterPro" id="IPR037185">
    <property type="entry name" value="EmrE-like"/>
</dbReference>
<comment type="caution">
    <text evidence="3">The sequence shown here is derived from an EMBL/GenBank/DDBJ whole genome shotgun (WGS) entry which is preliminary data.</text>
</comment>
<evidence type="ECO:0000259" key="2">
    <source>
        <dbReference type="Pfam" id="PF00892"/>
    </source>
</evidence>
<feature type="transmembrane region" description="Helical" evidence="1">
    <location>
        <begin position="63"/>
        <end position="81"/>
    </location>
</feature>
<feature type="transmembrane region" description="Helical" evidence="1">
    <location>
        <begin position="87"/>
        <end position="105"/>
    </location>
</feature>
<feature type="transmembrane region" description="Helical" evidence="1">
    <location>
        <begin position="32"/>
        <end position="51"/>
    </location>
</feature>
<protein>
    <recommendedName>
        <fullName evidence="2">EamA domain-containing protein</fullName>
    </recommendedName>
</protein>
<dbReference type="AlphaFoldDB" id="A0A1F5NAW4"/>
<proteinExistence type="predicted"/>
<evidence type="ECO:0000313" key="4">
    <source>
        <dbReference type="Proteomes" id="UP000176547"/>
    </source>
</evidence>
<feature type="transmembrane region" description="Helical" evidence="1">
    <location>
        <begin position="117"/>
        <end position="137"/>
    </location>
</feature>
<feature type="domain" description="EamA" evidence="2">
    <location>
        <begin position="144"/>
        <end position="272"/>
    </location>
</feature>